<gene>
    <name evidence="2" type="ORF">CYCCA115_LOCUS8919</name>
</gene>
<feature type="compositionally biased region" description="Basic residues" evidence="1">
    <location>
        <begin position="184"/>
        <end position="196"/>
    </location>
</feature>
<name>A0AAD2CUH0_9STRA</name>
<organism evidence="2 3">
    <name type="scientific">Cylindrotheca closterium</name>
    <dbReference type="NCBI Taxonomy" id="2856"/>
    <lineage>
        <taxon>Eukaryota</taxon>
        <taxon>Sar</taxon>
        <taxon>Stramenopiles</taxon>
        <taxon>Ochrophyta</taxon>
        <taxon>Bacillariophyta</taxon>
        <taxon>Bacillariophyceae</taxon>
        <taxon>Bacillariophycidae</taxon>
        <taxon>Bacillariales</taxon>
        <taxon>Bacillariaceae</taxon>
        <taxon>Cylindrotheca</taxon>
    </lineage>
</organism>
<comment type="caution">
    <text evidence="2">The sequence shown here is derived from an EMBL/GenBank/DDBJ whole genome shotgun (WGS) entry which is preliminary data.</text>
</comment>
<proteinExistence type="predicted"/>
<reference evidence="2" key="1">
    <citation type="submission" date="2023-08" db="EMBL/GenBank/DDBJ databases">
        <authorList>
            <person name="Audoor S."/>
            <person name="Bilcke G."/>
        </authorList>
    </citation>
    <scope>NUCLEOTIDE SEQUENCE</scope>
</reference>
<evidence type="ECO:0000313" key="2">
    <source>
        <dbReference type="EMBL" id="CAJ1944501.1"/>
    </source>
</evidence>
<evidence type="ECO:0000256" key="1">
    <source>
        <dbReference type="SAM" id="MobiDB-lite"/>
    </source>
</evidence>
<sequence length="196" mass="22103">MESIIPTAEDLFLIVKEANKSFEKKVVFDTHVIKYGSESEFEPNEVSTLWYTKPEITALQTQVHQARSAIIRGEMTAQDIEKEGDLRGLEAYVSVSRLTHKRKVIAHVLEAQKTIKGNKLAKISHDSTTWHKKIALIHALQDYCDVHDPSLSQGIPEMPGSPPPMAKLPTLKRRPSSSSLSSLHSKRVRRRRLSAE</sequence>
<dbReference type="EMBL" id="CAKOGP040001224">
    <property type="protein sequence ID" value="CAJ1944501.1"/>
    <property type="molecule type" value="Genomic_DNA"/>
</dbReference>
<keyword evidence="3" id="KW-1185">Reference proteome</keyword>
<evidence type="ECO:0000313" key="3">
    <source>
        <dbReference type="Proteomes" id="UP001295423"/>
    </source>
</evidence>
<protein>
    <submittedName>
        <fullName evidence="2">Uncharacterized protein</fullName>
    </submittedName>
</protein>
<feature type="region of interest" description="Disordered" evidence="1">
    <location>
        <begin position="151"/>
        <end position="196"/>
    </location>
</feature>
<dbReference type="AlphaFoldDB" id="A0AAD2CUH0"/>
<accession>A0AAD2CUH0</accession>
<dbReference type="Proteomes" id="UP001295423">
    <property type="component" value="Unassembled WGS sequence"/>
</dbReference>